<organism evidence="3">
    <name type="scientific">Lamprotornis superbus</name>
    <dbReference type="NCBI Taxonomy" id="245042"/>
    <lineage>
        <taxon>Eukaryota</taxon>
        <taxon>Metazoa</taxon>
        <taxon>Chordata</taxon>
        <taxon>Craniata</taxon>
        <taxon>Vertebrata</taxon>
        <taxon>Euteleostomi</taxon>
        <taxon>Archelosauria</taxon>
        <taxon>Archosauria</taxon>
        <taxon>Dinosauria</taxon>
        <taxon>Saurischia</taxon>
        <taxon>Theropoda</taxon>
        <taxon>Coelurosauria</taxon>
        <taxon>Aves</taxon>
        <taxon>Neognathae</taxon>
        <taxon>Neoaves</taxon>
        <taxon>Telluraves</taxon>
        <taxon>Australaves</taxon>
        <taxon>Passeriformes</taxon>
        <taxon>Sturnidae</taxon>
        <taxon>Lamprotornis</taxon>
    </lineage>
</organism>
<dbReference type="PANTHER" id="PTHR31493">
    <property type="entry name" value="NAZO FAMILY MEMBER"/>
    <property type="match status" value="1"/>
</dbReference>
<evidence type="ECO:0000313" key="5">
    <source>
        <dbReference type="Proteomes" id="UP000618051"/>
    </source>
</evidence>
<comment type="similarity">
    <text evidence="1">Belongs to the C19orf12 family.</text>
</comment>
<proteinExistence type="inferred from homology"/>
<evidence type="ECO:0008006" key="6">
    <source>
        <dbReference type="Google" id="ProtNLM"/>
    </source>
</evidence>
<dbReference type="OrthoDB" id="5976774at2759"/>
<dbReference type="EMBL" id="JADDUC020000012">
    <property type="protein sequence ID" value="KAI1235387.1"/>
    <property type="molecule type" value="Genomic_DNA"/>
</dbReference>
<evidence type="ECO:0000313" key="4">
    <source>
        <dbReference type="EMBL" id="KAI1235387.1"/>
    </source>
</evidence>
<feature type="region of interest" description="Disordered" evidence="2">
    <location>
        <begin position="1"/>
        <end position="52"/>
    </location>
</feature>
<gene>
    <name evidence="4" type="ORF">IHE44_0002249</name>
    <name evidence="3" type="ORF">IHE44_010950</name>
</gene>
<feature type="compositionally biased region" description="Basic residues" evidence="2">
    <location>
        <begin position="20"/>
        <end position="31"/>
    </location>
</feature>
<dbReference type="Pfam" id="PF20721">
    <property type="entry name" value="C19orf12"/>
    <property type="match status" value="1"/>
</dbReference>
<reference evidence="3" key="1">
    <citation type="submission" date="2020-10" db="EMBL/GenBank/DDBJ databases">
        <title>Feather gene expression reveals the developmental basis of iridescence in African starlings.</title>
        <authorList>
            <person name="Rubenstein D.R."/>
        </authorList>
    </citation>
    <scope>NUCLEOTIDE SEQUENCE</scope>
    <source>
        <strain evidence="3">SS15</strain>
        <tissue evidence="3">Liver</tissue>
    </source>
</reference>
<protein>
    <recommendedName>
        <fullName evidence="6">CS012 protein</fullName>
    </recommendedName>
</protein>
<name>A0A835NWJ4_9PASS</name>
<evidence type="ECO:0000256" key="2">
    <source>
        <dbReference type="SAM" id="MobiDB-lite"/>
    </source>
</evidence>
<evidence type="ECO:0000256" key="1">
    <source>
        <dbReference type="ARBA" id="ARBA00029457"/>
    </source>
</evidence>
<dbReference type="InterPro" id="IPR033369">
    <property type="entry name" value="C19orf12"/>
</dbReference>
<reference evidence="4" key="3">
    <citation type="submission" date="2022-01" db="EMBL/GenBank/DDBJ databases">
        <authorList>
            <person name="Rubenstein D.R."/>
        </authorList>
    </citation>
    <scope>NUCLEOTIDE SEQUENCE</scope>
    <source>
        <strain evidence="4">SS15</strain>
        <tissue evidence="4">Liver</tissue>
    </source>
</reference>
<dbReference type="PANTHER" id="PTHR31493:SF1">
    <property type="entry name" value="PROTEIN C19ORF12"/>
    <property type="match status" value="1"/>
</dbReference>
<accession>A0A835NWJ4</accession>
<keyword evidence="5" id="KW-1185">Reference proteome</keyword>
<feature type="non-terminal residue" evidence="3">
    <location>
        <position position="1"/>
    </location>
</feature>
<comment type="caution">
    <text evidence="3">The sequence shown here is derived from an EMBL/GenBank/DDBJ whole genome shotgun (WGS) entry which is preliminary data.</text>
</comment>
<dbReference type="Proteomes" id="UP000618051">
    <property type="component" value="Unassembled WGS sequence"/>
</dbReference>
<reference evidence="4 5" key="2">
    <citation type="journal article" date="2021" name="J. Hered.">
        <title>Feather Gene Expression Elucidates the Developmental Basis of Plumage Iridescence in African Starlings.</title>
        <authorList>
            <person name="Rubenstein D.R."/>
            <person name="Corvelo A."/>
            <person name="MacManes M.D."/>
            <person name="Maia R."/>
            <person name="Narzisi G."/>
            <person name="Rousaki A."/>
            <person name="Vandenabeele P."/>
            <person name="Shawkey M.D."/>
            <person name="Solomon J."/>
        </authorList>
    </citation>
    <scope>NUCLEOTIDE SEQUENCE [LARGE SCALE GENOMIC DNA]</scope>
    <source>
        <strain evidence="4">SS15</strain>
    </source>
</reference>
<dbReference type="EMBL" id="JADDUC010000049">
    <property type="protein sequence ID" value="KAG0121475.1"/>
    <property type="molecule type" value="Genomic_DNA"/>
</dbReference>
<feature type="compositionally biased region" description="Polar residues" evidence="2">
    <location>
        <begin position="1"/>
        <end position="11"/>
    </location>
</feature>
<evidence type="ECO:0000313" key="3">
    <source>
        <dbReference type="EMBL" id="KAG0121475.1"/>
    </source>
</evidence>
<dbReference type="AlphaFoldDB" id="A0A835NWJ4"/>
<sequence length="239" mass="24910">CATPHTAQRTQAAPGCGGGRSRRRSRRGGRARGRERGQRCPGPALGGAEAGPGRALRGSLLRHYRCFLTGRRKSCHLTFLFTTTMSTMIETAAGLGLAEMPVRVDDVMKLLSHVAQVKGMKAAVAHSGQGALLAGASAFVGGILGGPPGIAVGGAVGGLIGWITSGQFKSVPQILVELPAAEKQKLCAEAMAVVKNVHWTDAAQLIALVMSNSTLTNKLLGVLTTYLTNELKAQIKYGE</sequence>